<dbReference type="PROSITE" id="PS00676">
    <property type="entry name" value="SIGMA54_INTERACT_2"/>
    <property type="match status" value="1"/>
</dbReference>
<dbReference type="Gene3D" id="3.40.50.2300">
    <property type="match status" value="1"/>
</dbReference>
<dbReference type="InterPro" id="IPR002078">
    <property type="entry name" value="Sigma_54_int"/>
</dbReference>
<dbReference type="Pfam" id="PF00158">
    <property type="entry name" value="Sigma54_activat"/>
    <property type="match status" value="1"/>
</dbReference>
<dbReference type="Pfam" id="PF00072">
    <property type="entry name" value="Response_reg"/>
    <property type="match status" value="1"/>
</dbReference>
<dbReference type="PRINTS" id="PR01590">
    <property type="entry name" value="HTHFIS"/>
</dbReference>
<dbReference type="SUPFAM" id="SSF52172">
    <property type="entry name" value="CheY-like"/>
    <property type="match status" value="1"/>
</dbReference>
<evidence type="ECO:0000256" key="2">
    <source>
        <dbReference type="ARBA" id="ARBA00022840"/>
    </source>
</evidence>
<dbReference type="Gene3D" id="3.40.50.300">
    <property type="entry name" value="P-loop containing nucleotide triphosphate hydrolases"/>
    <property type="match status" value="1"/>
</dbReference>
<dbReference type="InterPro" id="IPR027417">
    <property type="entry name" value="P-loop_NTPase"/>
</dbReference>
<keyword evidence="1" id="KW-0547">Nucleotide-binding</keyword>
<keyword evidence="2" id="KW-0067">ATP-binding</keyword>
<evidence type="ECO:0000313" key="10">
    <source>
        <dbReference type="Proteomes" id="UP000011910"/>
    </source>
</evidence>
<keyword evidence="10" id="KW-1185">Reference proteome</keyword>
<dbReference type="GO" id="GO:0006355">
    <property type="term" value="P:regulation of DNA-templated transcription"/>
    <property type="evidence" value="ECO:0007669"/>
    <property type="project" value="InterPro"/>
</dbReference>
<dbReference type="FunFam" id="3.40.50.300:FF:000006">
    <property type="entry name" value="DNA-binding transcriptional regulator NtrC"/>
    <property type="match status" value="1"/>
</dbReference>
<dbReference type="Gene3D" id="1.10.8.60">
    <property type="match status" value="1"/>
</dbReference>
<dbReference type="SUPFAM" id="SSF52540">
    <property type="entry name" value="P-loop containing nucleoside triphosphate hydrolases"/>
    <property type="match status" value="1"/>
</dbReference>
<dbReference type="InterPro" id="IPR003593">
    <property type="entry name" value="AAA+_ATPase"/>
</dbReference>
<dbReference type="InterPro" id="IPR009057">
    <property type="entry name" value="Homeodomain-like_sf"/>
</dbReference>
<evidence type="ECO:0000256" key="3">
    <source>
        <dbReference type="ARBA" id="ARBA00023015"/>
    </source>
</evidence>
<dbReference type="PANTHER" id="PTHR32071">
    <property type="entry name" value="TRANSCRIPTIONAL REGULATORY PROTEIN"/>
    <property type="match status" value="1"/>
</dbReference>
<evidence type="ECO:0000256" key="6">
    <source>
        <dbReference type="PROSITE-ProRule" id="PRU00169"/>
    </source>
</evidence>
<evidence type="ECO:0000256" key="5">
    <source>
        <dbReference type="ARBA" id="ARBA00023163"/>
    </source>
</evidence>
<dbReference type="Proteomes" id="UP000011910">
    <property type="component" value="Unassembled WGS sequence"/>
</dbReference>
<keyword evidence="6" id="KW-0597">Phosphoprotein</keyword>
<feature type="domain" description="Response regulatory" evidence="8">
    <location>
        <begin position="3"/>
        <end position="117"/>
    </location>
</feature>
<evidence type="ECO:0000313" key="9">
    <source>
        <dbReference type="EMBL" id="EMR03518.1"/>
    </source>
</evidence>
<dbReference type="EMBL" id="AODQ01000024">
    <property type="protein sequence ID" value="EMR03518.1"/>
    <property type="molecule type" value="Genomic_DNA"/>
</dbReference>
<dbReference type="GO" id="GO:0043565">
    <property type="term" value="F:sequence-specific DNA binding"/>
    <property type="evidence" value="ECO:0007669"/>
    <property type="project" value="InterPro"/>
</dbReference>
<organism evidence="9 10">
    <name type="scientific">Cesiribacter andamanensis AMV16</name>
    <dbReference type="NCBI Taxonomy" id="1279009"/>
    <lineage>
        <taxon>Bacteria</taxon>
        <taxon>Pseudomonadati</taxon>
        <taxon>Bacteroidota</taxon>
        <taxon>Cytophagia</taxon>
        <taxon>Cytophagales</taxon>
        <taxon>Cesiribacteraceae</taxon>
        <taxon>Cesiribacter</taxon>
    </lineage>
</organism>
<dbReference type="Gene3D" id="1.10.10.60">
    <property type="entry name" value="Homeodomain-like"/>
    <property type="match status" value="1"/>
</dbReference>
<dbReference type="Pfam" id="PF02954">
    <property type="entry name" value="HTH_8"/>
    <property type="match status" value="1"/>
</dbReference>
<dbReference type="RefSeq" id="WP_009194767.1">
    <property type="nucleotide sequence ID" value="NZ_AODQ01000024.1"/>
</dbReference>
<dbReference type="SUPFAM" id="SSF46689">
    <property type="entry name" value="Homeodomain-like"/>
    <property type="match status" value="1"/>
</dbReference>
<gene>
    <name evidence="9" type="primary">zraR_3</name>
    <name evidence="9" type="ORF">ADICEAN_01367</name>
</gene>
<feature type="modified residue" description="4-aspartylphosphate" evidence="6">
    <location>
        <position position="52"/>
    </location>
</feature>
<dbReference type="PROSITE" id="PS50110">
    <property type="entry name" value="RESPONSE_REGULATORY"/>
    <property type="match status" value="1"/>
</dbReference>
<dbReference type="InterPro" id="IPR025662">
    <property type="entry name" value="Sigma_54_int_dom_ATP-bd_1"/>
</dbReference>
<dbReference type="CDD" id="cd00009">
    <property type="entry name" value="AAA"/>
    <property type="match status" value="1"/>
</dbReference>
<dbReference type="STRING" id="1279009.ADICEAN_01367"/>
<proteinExistence type="predicted"/>
<reference evidence="9 10" key="1">
    <citation type="journal article" date="2013" name="Genome Announc.">
        <title>Draft Genome Sequence of Cesiribacter andamanensis Strain AMV16T, Isolated from a Soil Sample from a Mud Volcano in the Andaman Islands, India.</title>
        <authorList>
            <person name="Shivaji S."/>
            <person name="Ara S."/>
            <person name="Begum Z."/>
            <person name="Srinivas T.N."/>
            <person name="Singh A."/>
            <person name="Kumar Pinnaka A."/>
        </authorList>
    </citation>
    <scope>NUCLEOTIDE SEQUENCE [LARGE SCALE GENOMIC DNA]</scope>
    <source>
        <strain evidence="9 10">AMV16</strain>
    </source>
</reference>
<accession>M7N4B7</accession>
<dbReference type="InterPro" id="IPR025943">
    <property type="entry name" value="Sigma_54_int_dom_ATP-bd_2"/>
</dbReference>
<protein>
    <submittedName>
        <fullName evidence="9">Transcriptional regulatory protein ZraR</fullName>
    </submittedName>
</protein>
<dbReference type="InterPro" id="IPR011006">
    <property type="entry name" value="CheY-like_superfamily"/>
</dbReference>
<evidence type="ECO:0000256" key="4">
    <source>
        <dbReference type="ARBA" id="ARBA00023125"/>
    </source>
</evidence>
<dbReference type="PROSITE" id="PS00675">
    <property type="entry name" value="SIGMA54_INTERACT_1"/>
    <property type="match status" value="1"/>
</dbReference>
<dbReference type="eggNOG" id="COG2204">
    <property type="taxonomic scope" value="Bacteria"/>
</dbReference>
<sequence>MSHILVVDDDPMFRLMLRTFLNKNKFAVTEASTGKEGIKQIREGAFDILLTDLRLPDHDGIELLGESRRLHPTTPVILMTSFGDVKTAVRAIKLGAYEYVTKPVNPDEILMTIQAALKNAREDAAPAGDELEFVQGQSDAADRIREFIELVGPTRMSVLIQGESGTGKEYIAKMIHLQSKRSQRPFVAVDCGTLTKDLAASELFGHLKGSFTGAYADKKGQFQEAHTGTLFLDEVGNLPYEVQVKLLRALQERTVRQLGSNTDQEVDVRIIAATNEHLLQAVEDGRFREDLYHRLNEFAIGAPALRERTEDIELFARHFLKSANRELEKEITGFDTEVIALFQNYSWPGNLRELKNIVKRAVLLARNGRITLDQLPEELVRVAQVPQQRQAVSSTPSGSPTVDLKAIAEQNEREMIRRALQQANFNKSKAARLLNIDRKTLYNKLKLYGMEA</sequence>
<keyword evidence="3" id="KW-0805">Transcription regulation</keyword>
<dbReference type="GO" id="GO:0000160">
    <property type="term" value="P:phosphorelay signal transduction system"/>
    <property type="evidence" value="ECO:0007669"/>
    <property type="project" value="InterPro"/>
</dbReference>
<keyword evidence="4" id="KW-0238">DNA-binding</keyword>
<dbReference type="OrthoDB" id="9782110at2"/>
<evidence type="ECO:0000259" key="7">
    <source>
        <dbReference type="PROSITE" id="PS50045"/>
    </source>
</evidence>
<dbReference type="AlphaFoldDB" id="M7N4B7"/>
<dbReference type="SMART" id="SM00382">
    <property type="entry name" value="AAA"/>
    <property type="match status" value="1"/>
</dbReference>
<evidence type="ECO:0000259" key="8">
    <source>
        <dbReference type="PROSITE" id="PS50110"/>
    </source>
</evidence>
<dbReference type="InterPro" id="IPR058031">
    <property type="entry name" value="AAA_lid_NorR"/>
</dbReference>
<dbReference type="PROSITE" id="PS50045">
    <property type="entry name" value="SIGMA54_INTERACT_4"/>
    <property type="match status" value="1"/>
</dbReference>
<comment type="caution">
    <text evidence="9">The sequence shown here is derived from an EMBL/GenBank/DDBJ whole genome shotgun (WGS) entry which is preliminary data.</text>
</comment>
<feature type="domain" description="Sigma-54 factor interaction" evidence="7">
    <location>
        <begin position="134"/>
        <end position="363"/>
    </location>
</feature>
<dbReference type="Pfam" id="PF25601">
    <property type="entry name" value="AAA_lid_14"/>
    <property type="match status" value="1"/>
</dbReference>
<name>M7N4B7_9BACT</name>
<dbReference type="PANTHER" id="PTHR32071:SF81">
    <property type="entry name" value="PROPIONATE CATABOLISM OPERON REGULATORY PROTEIN"/>
    <property type="match status" value="1"/>
</dbReference>
<dbReference type="SMART" id="SM00448">
    <property type="entry name" value="REC"/>
    <property type="match status" value="1"/>
</dbReference>
<dbReference type="PROSITE" id="PS00688">
    <property type="entry name" value="SIGMA54_INTERACT_3"/>
    <property type="match status" value="1"/>
</dbReference>
<dbReference type="InterPro" id="IPR001789">
    <property type="entry name" value="Sig_transdc_resp-reg_receiver"/>
</dbReference>
<keyword evidence="5" id="KW-0804">Transcription</keyword>
<evidence type="ECO:0000256" key="1">
    <source>
        <dbReference type="ARBA" id="ARBA00022741"/>
    </source>
</evidence>
<dbReference type="InterPro" id="IPR002197">
    <property type="entry name" value="HTH_Fis"/>
</dbReference>
<dbReference type="GO" id="GO:0005524">
    <property type="term" value="F:ATP binding"/>
    <property type="evidence" value="ECO:0007669"/>
    <property type="project" value="UniProtKB-KW"/>
</dbReference>
<dbReference type="InterPro" id="IPR025944">
    <property type="entry name" value="Sigma_54_int_dom_CS"/>
</dbReference>